<feature type="domain" description="IspG C-terminal" evidence="9">
    <location>
        <begin position="296"/>
        <end position="397"/>
    </location>
</feature>
<dbReference type="Pfam" id="PF04551">
    <property type="entry name" value="GcpE"/>
    <property type="match status" value="1"/>
</dbReference>
<dbReference type="InterPro" id="IPR004588">
    <property type="entry name" value="IspG_bac-typ"/>
</dbReference>
<comment type="cofactor">
    <cofactor evidence="7">
        <name>[4Fe-4S] cluster</name>
        <dbReference type="ChEBI" id="CHEBI:49883"/>
    </cofactor>
    <text evidence="7">Binds 1 [4Fe-4S] cluster.</text>
</comment>
<evidence type="ECO:0000259" key="9">
    <source>
        <dbReference type="Pfam" id="PF26540"/>
    </source>
</evidence>
<evidence type="ECO:0000256" key="6">
    <source>
        <dbReference type="ARBA" id="ARBA00023229"/>
    </source>
</evidence>
<evidence type="ECO:0000256" key="7">
    <source>
        <dbReference type="HAMAP-Rule" id="MF_00159"/>
    </source>
</evidence>
<organism evidence="10 11">
    <name type="scientific">Pseudomonas synxantha</name>
    <dbReference type="NCBI Taxonomy" id="47883"/>
    <lineage>
        <taxon>Bacteria</taxon>
        <taxon>Pseudomonadati</taxon>
        <taxon>Pseudomonadota</taxon>
        <taxon>Gammaproteobacteria</taxon>
        <taxon>Pseudomonadales</taxon>
        <taxon>Pseudomonadaceae</taxon>
        <taxon>Pseudomonas</taxon>
    </lineage>
</organism>
<dbReference type="FunFam" id="3.30.413.10:FF:000012">
    <property type="entry name" value="4-hydroxy-3-methylbut-2-en-1-yl diphosphate synthase (flavodoxin)"/>
    <property type="match status" value="1"/>
</dbReference>
<gene>
    <name evidence="7" type="primary">ispG</name>
    <name evidence="10" type="ORF">C4K03_2432</name>
</gene>
<dbReference type="PIRSF" id="PIRSF004640">
    <property type="entry name" value="IspG"/>
    <property type="match status" value="1"/>
</dbReference>
<evidence type="ECO:0000313" key="10">
    <source>
        <dbReference type="EMBL" id="AZE54587.1"/>
    </source>
</evidence>
<keyword evidence="2 7" id="KW-0479">Metal-binding</keyword>
<dbReference type="AlphaFoldDB" id="A0A3G7U5I7"/>
<dbReference type="GO" id="GO:0046429">
    <property type="term" value="F:4-hydroxy-3-methylbut-2-en-1-yl diphosphate synthase activity (ferredoxin)"/>
    <property type="evidence" value="ECO:0007669"/>
    <property type="project" value="UniProtKB-UniRule"/>
</dbReference>
<evidence type="ECO:0000256" key="3">
    <source>
        <dbReference type="ARBA" id="ARBA00023002"/>
    </source>
</evidence>
<sequence>MRCAITRRRTTQVTVGQVKLGSETPIVVQAMTNTDTADAQATARQVESLALAGAEMVRITVNSHDAAAQVANIRELLDRRNVSVPLVGDFHFNGHRLLAAYPECAKALGKYRINPGNVGKGAKRDEQFCNMIEIACRYDKPVRIGVNWGSLDPDLLARMMDTNAMLTQPLSADAVMREALVVSALENAHRAIEVGLPADHIVLSAKVSHVQDLISVYRNLSGRCEFPLHLGLTEAGMGSKGIVASSTALAVLLQEGIGDTLRISLTPEPNGDRNREVLVAQQILQTMGLRAFTPSVVACPGCGRTTSSLFQELAQQIEAFLRVQTPIWKGLYPGVEHMHVAVMGCVVNGPGESRLANIGISLPGAGENPSAPVYMDGERVTTLKGARIASDFTHLLETYVEARYGGQEQARLLLQDLVKNGLVEQQHTSI</sequence>
<proteinExistence type="inferred from homology"/>
<keyword evidence="3 7" id="KW-0560">Oxidoreductase</keyword>
<dbReference type="GO" id="GO:0019288">
    <property type="term" value="P:isopentenyl diphosphate biosynthetic process, methylerythritol 4-phosphate pathway"/>
    <property type="evidence" value="ECO:0007669"/>
    <property type="project" value="UniProtKB-UniRule"/>
</dbReference>
<dbReference type="InterPro" id="IPR016425">
    <property type="entry name" value="IspG_bac"/>
</dbReference>
<evidence type="ECO:0000256" key="2">
    <source>
        <dbReference type="ARBA" id="ARBA00022723"/>
    </source>
</evidence>
<dbReference type="GO" id="GO:0141197">
    <property type="term" value="F:4-hydroxy-3-methylbut-2-enyl-diphosphate synthase activity (flavodoxin)"/>
    <property type="evidence" value="ECO:0007669"/>
    <property type="project" value="UniProtKB-EC"/>
</dbReference>
<keyword evidence="5 7" id="KW-0411">Iron-sulfur</keyword>
<evidence type="ECO:0000313" key="11">
    <source>
        <dbReference type="Proteomes" id="UP000268696"/>
    </source>
</evidence>
<dbReference type="UniPathway" id="UPA00056">
    <property type="reaction ID" value="UER00096"/>
</dbReference>
<dbReference type="InterPro" id="IPR058579">
    <property type="entry name" value="IspG_C"/>
</dbReference>
<feature type="binding site" evidence="7">
    <location>
        <position position="302"/>
    </location>
    <ligand>
        <name>[4Fe-4S] cluster</name>
        <dbReference type="ChEBI" id="CHEBI:49883"/>
    </ligand>
</feature>
<keyword evidence="6 7" id="KW-0414">Isoprene biosynthesis</keyword>
<dbReference type="GO" id="GO:0005506">
    <property type="term" value="F:iron ion binding"/>
    <property type="evidence" value="ECO:0007669"/>
    <property type="project" value="InterPro"/>
</dbReference>
<feature type="binding site" evidence="7">
    <location>
        <position position="345"/>
    </location>
    <ligand>
        <name>[4Fe-4S] cluster</name>
        <dbReference type="ChEBI" id="CHEBI:49883"/>
    </ligand>
</feature>
<dbReference type="InterPro" id="IPR011005">
    <property type="entry name" value="Dihydropteroate_synth-like_sf"/>
</dbReference>
<dbReference type="NCBIfam" id="NF001540">
    <property type="entry name" value="PRK00366.1"/>
    <property type="match status" value="1"/>
</dbReference>
<feature type="binding site" evidence="7">
    <location>
        <position position="299"/>
    </location>
    <ligand>
        <name>[4Fe-4S] cluster</name>
        <dbReference type="ChEBI" id="CHEBI:49883"/>
    </ligand>
</feature>
<protein>
    <recommendedName>
        <fullName evidence="7">4-hydroxy-3-methylbut-2-en-1-yl diphosphate synthase (flavodoxin)</fullName>
        <ecNumber evidence="7">1.17.7.3</ecNumber>
    </recommendedName>
    <alternativeName>
        <fullName evidence="7">1-hydroxy-2-methyl-2-(E)-butenyl 4-diphosphate synthase</fullName>
    </alternativeName>
</protein>
<dbReference type="Gene3D" id="3.30.413.10">
    <property type="entry name" value="Sulfite Reductase Hemoprotein, domain 1"/>
    <property type="match status" value="1"/>
</dbReference>
<dbReference type="Pfam" id="PF26540">
    <property type="entry name" value="GcpE_C"/>
    <property type="match status" value="1"/>
</dbReference>
<dbReference type="EMBL" id="CP027754">
    <property type="protein sequence ID" value="AZE54587.1"/>
    <property type="molecule type" value="Genomic_DNA"/>
</dbReference>
<dbReference type="GO" id="GO:0016114">
    <property type="term" value="P:terpenoid biosynthetic process"/>
    <property type="evidence" value="ECO:0007669"/>
    <property type="project" value="InterPro"/>
</dbReference>
<dbReference type="EC" id="1.17.7.3" evidence="7"/>
<evidence type="ECO:0000259" key="8">
    <source>
        <dbReference type="Pfam" id="PF04551"/>
    </source>
</evidence>
<comment type="function">
    <text evidence="7">Converts 2C-methyl-D-erythritol 2,4-cyclodiphosphate (ME-2,4cPP) into 1-hydroxy-2-methyl-2-(E)-butenyl 4-diphosphate.</text>
</comment>
<dbReference type="InterPro" id="IPR045854">
    <property type="entry name" value="NO2/SO3_Rdtase_4Fe4S_sf"/>
</dbReference>
<feature type="binding site" evidence="7">
    <location>
        <position position="352"/>
    </location>
    <ligand>
        <name>[4Fe-4S] cluster</name>
        <dbReference type="ChEBI" id="CHEBI:49883"/>
    </ligand>
</feature>
<dbReference type="PANTHER" id="PTHR30454:SF0">
    <property type="entry name" value="4-HYDROXY-3-METHYLBUT-2-EN-1-YL DIPHOSPHATE SYNTHASE (FERREDOXIN), CHLOROPLASTIC"/>
    <property type="match status" value="1"/>
</dbReference>
<dbReference type="RefSeq" id="WP_124377361.1">
    <property type="nucleotide sequence ID" value="NZ_CP027754.1"/>
</dbReference>
<dbReference type="Gene3D" id="3.20.20.20">
    <property type="entry name" value="Dihydropteroate synthase-like"/>
    <property type="match status" value="1"/>
</dbReference>
<comment type="similarity">
    <text evidence="7">Belongs to the IspG family.</text>
</comment>
<dbReference type="HAMAP" id="MF_00159">
    <property type="entry name" value="IspG"/>
    <property type="match status" value="1"/>
</dbReference>
<dbReference type="InterPro" id="IPR058578">
    <property type="entry name" value="IspG_TIM"/>
</dbReference>
<comment type="pathway">
    <text evidence="7">Isoprenoid biosynthesis; isopentenyl diphosphate biosynthesis via DXP pathway; isopentenyl diphosphate from 1-deoxy-D-xylulose 5-phosphate: step 5/6.</text>
</comment>
<evidence type="ECO:0000256" key="4">
    <source>
        <dbReference type="ARBA" id="ARBA00023004"/>
    </source>
</evidence>
<keyword evidence="1 7" id="KW-0004">4Fe-4S</keyword>
<keyword evidence="4 7" id="KW-0408">Iron</keyword>
<dbReference type="GO" id="GO:0051539">
    <property type="term" value="F:4 iron, 4 sulfur cluster binding"/>
    <property type="evidence" value="ECO:0007669"/>
    <property type="project" value="UniProtKB-UniRule"/>
</dbReference>
<name>A0A3G7U5I7_9PSED</name>
<dbReference type="Proteomes" id="UP000268696">
    <property type="component" value="Chromosome"/>
</dbReference>
<reference evidence="10 11" key="1">
    <citation type="submission" date="2018-03" db="EMBL/GenBank/DDBJ databases">
        <title>Diversity of phytobeneficial traits revealed by whole-genome analysis of worldwide-isolated phenazine-producing Pseudomonas spp.</title>
        <authorList>
            <person name="Biessy A."/>
            <person name="Novinscak A."/>
            <person name="Blom J."/>
            <person name="Leger G."/>
            <person name="Thomashow L.S."/>
            <person name="Cazorla F.M."/>
            <person name="Josic D."/>
            <person name="Filion M."/>
        </authorList>
    </citation>
    <scope>NUCLEOTIDE SEQUENCE [LARGE SCALE GENOMIC DNA]</scope>
    <source>
        <strain evidence="10 11">30B</strain>
    </source>
</reference>
<dbReference type="PANTHER" id="PTHR30454">
    <property type="entry name" value="4-HYDROXY-3-METHYLBUT-2-EN-1-YL DIPHOSPHATE SYNTHASE"/>
    <property type="match status" value="1"/>
</dbReference>
<dbReference type="NCBIfam" id="TIGR00612">
    <property type="entry name" value="ispG_gcpE"/>
    <property type="match status" value="1"/>
</dbReference>
<evidence type="ECO:0000256" key="5">
    <source>
        <dbReference type="ARBA" id="ARBA00023014"/>
    </source>
</evidence>
<accession>A0A3G7U5I7</accession>
<comment type="catalytic activity">
    <reaction evidence="7">
        <text>(2E)-4-hydroxy-3-methylbut-2-enyl diphosphate + oxidized [flavodoxin] + H2O + 2 H(+) = 2-C-methyl-D-erythritol 2,4-cyclic diphosphate + reduced [flavodoxin]</text>
        <dbReference type="Rhea" id="RHEA:43604"/>
        <dbReference type="Rhea" id="RHEA-COMP:10622"/>
        <dbReference type="Rhea" id="RHEA-COMP:10623"/>
        <dbReference type="ChEBI" id="CHEBI:15377"/>
        <dbReference type="ChEBI" id="CHEBI:15378"/>
        <dbReference type="ChEBI" id="CHEBI:57618"/>
        <dbReference type="ChEBI" id="CHEBI:58210"/>
        <dbReference type="ChEBI" id="CHEBI:58483"/>
        <dbReference type="ChEBI" id="CHEBI:128753"/>
        <dbReference type="EC" id="1.17.7.3"/>
    </reaction>
</comment>
<evidence type="ECO:0000256" key="1">
    <source>
        <dbReference type="ARBA" id="ARBA00022485"/>
    </source>
</evidence>
<feature type="domain" description="IspG TIM-barrel" evidence="8">
    <location>
        <begin position="10"/>
        <end position="280"/>
    </location>
</feature>